<dbReference type="PANTHER" id="PTHR48078:SF6">
    <property type="entry name" value="L-THREONINE DEHYDRATASE CATABOLIC TDCB"/>
    <property type="match status" value="1"/>
</dbReference>
<evidence type="ECO:0000256" key="2">
    <source>
        <dbReference type="ARBA" id="ARBA00022898"/>
    </source>
</evidence>
<dbReference type="Pfam" id="PF00291">
    <property type="entry name" value="PALP"/>
    <property type="match status" value="1"/>
</dbReference>
<evidence type="ECO:0000256" key="1">
    <source>
        <dbReference type="ARBA" id="ARBA00001933"/>
    </source>
</evidence>
<keyword evidence="7" id="KW-1185">Reference proteome</keyword>
<protein>
    <recommendedName>
        <fullName evidence="5">Tryptophan synthase beta chain-like PALP domain-containing protein</fullName>
    </recommendedName>
</protein>
<reference evidence="6 7" key="1">
    <citation type="submission" date="2023-05" db="EMBL/GenBank/DDBJ databases">
        <title>A 100% complete, gapless, phased diploid assembly of the Scenedesmus obliquus UTEX 3031 genome.</title>
        <authorList>
            <person name="Biondi T.C."/>
            <person name="Hanschen E.R."/>
            <person name="Kwon T."/>
            <person name="Eng W."/>
            <person name="Kruse C.P.S."/>
            <person name="Koehler S.I."/>
            <person name="Kunde Y."/>
            <person name="Gleasner C.D."/>
            <person name="You Mak K.T."/>
            <person name="Polle J."/>
            <person name="Hovde B.T."/>
            <person name="Starkenburg S.R."/>
        </authorList>
    </citation>
    <scope>NUCLEOTIDE SEQUENCE [LARGE SCALE GENOMIC DNA]</scope>
    <source>
        <strain evidence="6 7">DOE0152z</strain>
    </source>
</reference>
<dbReference type="EMBL" id="CP126210">
    <property type="protein sequence ID" value="WIA11793.1"/>
    <property type="molecule type" value="Genomic_DNA"/>
</dbReference>
<feature type="compositionally biased region" description="Acidic residues" evidence="4">
    <location>
        <begin position="57"/>
        <end position="71"/>
    </location>
</feature>
<evidence type="ECO:0000259" key="5">
    <source>
        <dbReference type="Pfam" id="PF00291"/>
    </source>
</evidence>
<feature type="region of interest" description="Disordered" evidence="4">
    <location>
        <begin position="1"/>
        <end position="112"/>
    </location>
</feature>
<comment type="cofactor">
    <cofactor evidence="1">
        <name>pyridoxal 5'-phosphate</name>
        <dbReference type="ChEBI" id="CHEBI:597326"/>
    </cofactor>
</comment>
<dbReference type="PANTHER" id="PTHR48078">
    <property type="entry name" value="THREONINE DEHYDRATASE, MITOCHONDRIAL-RELATED"/>
    <property type="match status" value="1"/>
</dbReference>
<dbReference type="InterPro" id="IPR050147">
    <property type="entry name" value="Ser/Thr_Dehydratase"/>
</dbReference>
<feature type="compositionally biased region" description="Low complexity" evidence="4">
    <location>
        <begin position="76"/>
        <end position="88"/>
    </location>
</feature>
<dbReference type="Proteomes" id="UP001244341">
    <property type="component" value="Chromosome 3b"/>
</dbReference>
<feature type="domain" description="Tryptophan synthase beta chain-like PALP" evidence="5">
    <location>
        <begin position="328"/>
        <end position="626"/>
    </location>
</feature>
<accession>A0ABY8TWF6</accession>
<evidence type="ECO:0000313" key="7">
    <source>
        <dbReference type="Proteomes" id="UP001244341"/>
    </source>
</evidence>
<dbReference type="Gene3D" id="3.40.50.1100">
    <property type="match status" value="2"/>
</dbReference>
<evidence type="ECO:0000256" key="3">
    <source>
        <dbReference type="ARBA" id="ARBA00023239"/>
    </source>
</evidence>
<gene>
    <name evidence="6" type="ORF">OEZ85_011886</name>
</gene>
<organism evidence="6 7">
    <name type="scientific">Tetradesmus obliquus</name>
    <name type="common">Green alga</name>
    <name type="synonym">Acutodesmus obliquus</name>
    <dbReference type="NCBI Taxonomy" id="3088"/>
    <lineage>
        <taxon>Eukaryota</taxon>
        <taxon>Viridiplantae</taxon>
        <taxon>Chlorophyta</taxon>
        <taxon>core chlorophytes</taxon>
        <taxon>Chlorophyceae</taxon>
        <taxon>CS clade</taxon>
        <taxon>Sphaeropleales</taxon>
        <taxon>Scenedesmaceae</taxon>
        <taxon>Tetradesmus</taxon>
    </lineage>
</organism>
<dbReference type="InterPro" id="IPR036052">
    <property type="entry name" value="TrpB-like_PALP_sf"/>
</dbReference>
<dbReference type="SUPFAM" id="SSF53686">
    <property type="entry name" value="Tryptophan synthase beta subunit-like PLP-dependent enzymes"/>
    <property type="match status" value="1"/>
</dbReference>
<evidence type="ECO:0000256" key="4">
    <source>
        <dbReference type="SAM" id="MobiDB-lite"/>
    </source>
</evidence>
<feature type="region of interest" description="Disordered" evidence="4">
    <location>
        <begin position="202"/>
        <end position="230"/>
    </location>
</feature>
<feature type="compositionally biased region" description="Gly residues" evidence="4">
    <location>
        <begin position="203"/>
        <end position="226"/>
    </location>
</feature>
<feature type="compositionally biased region" description="Acidic residues" evidence="4">
    <location>
        <begin position="1"/>
        <end position="16"/>
    </location>
</feature>
<keyword evidence="2" id="KW-0663">Pyridoxal phosphate</keyword>
<dbReference type="CDD" id="cd01562">
    <property type="entry name" value="Thr-dehyd"/>
    <property type="match status" value="1"/>
</dbReference>
<name>A0ABY8TWF6_TETOB</name>
<evidence type="ECO:0000313" key="6">
    <source>
        <dbReference type="EMBL" id="WIA11793.1"/>
    </source>
</evidence>
<sequence>MDADSEATADMEEAEAAGEPAAVDQPQHPVPLPATAAAAYMPDVSVSVPASTRDMDYEADDDDDGAETESDGEQKAFAAVQAHAAMRASKPPNRRSRASSPDWQEAPTLEDRRLTARQRARLEKEAGLAEDVQWHEMAMPPELAYTWKGKGNKAPSQMTEEEWLKRQEGLERRRMRSLRDKREAEETIKAKLRKAVTARFRGKLGGGAGGGEGSGTEGEAGGGTRGTAGQESLIQPGWVKLRHTGDGCSIAWHANAHPLSYPMAVAAPGSYPPDAVELPLQPPADAQKFQGSSRLSQVIRAGNMQQAVQLLHPNELAAAAVEAHARIQGHVLCTNLMHSHWLSSMGDCSAYLKLESEQHTNSFKVRGALNKILSMPDEQIRQGLVTCSTGNHALAFVYACSRSAAASQAHSTIYLPTTASPAKVAKLRAQGGNVVQFGEDCVDAERQARSVAQQQGSTYISPYNDWHIMAGQGSIAVEMLAQIPHGSKLDVCIVPVGGGGLIAGVAAVLKAAHPGCVVVGAQPAASDVMRQSVAAGSIVDVPSWETLSDATAGGIEEGAITLQPCQQYVDRWLTVSEQEIADAVFSLLQHHSKLVEGAAGCGLAAFRQLAQAGELQGKQVAVVCCGGNIAVPVLQSVLQTGVMWS</sequence>
<proteinExistence type="predicted"/>
<keyword evidence="3" id="KW-0456">Lyase</keyword>
<dbReference type="InterPro" id="IPR001926">
    <property type="entry name" value="TrpB-like_PALP"/>
</dbReference>